<evidence type="ECO:0000313" key="1">
    <source>
        <dbReference type="EMBL" id="KVW99877.1"/>
    </source>
</evidence>
<name>A0A106BWF5_SHEFR</name>
<dbReference type="SUPFAM" id="SSF52540">
    <property type="entry name" value="P-loop containing nucleoside triphosphate hydrolases"/>
    <property type="match status" value="1"/>
</dbReference>
<gene>
    <name evidence="1" type="ORF">AWJ07_11285</name>
</gene>
<proteinExistence type="predicted"/>
<dbReference type="RefSeq" id="WP_059748057.1">
    <property type="nucleotide sequence ID" value="NZ_LRDC01000090.1"/>
</dbReference>
<accession>A0A106BWF5</accession>
<organism evidence="1">
    <name type="scientific">Shewanella frigidimarina</name>
    <dbReference type="NCBI Taxonomy" id="56812"/>
    <lineage>
        <taxon>Bacteria</taxon>
        <taxon>Pseudomonadati</taxon>
        <taxon>Pseudomonadota</taxon>
        <taxon>Gammaproteobacteria</taxon>
        <taxon>Alteromonadales</taxon>
        <taxon>Shewanellaceae</taxon>
        <taxon>Shewanella</taxon>
    </lineage>
</organism>
<dbReference type="Proteomes" id="UP000055702">
    <property type="component" value="Unassembled WGS sequence"/>
</dbReference>
<reference evidence="1 2" key="1">
    <citation type="submission" date="2016-01" db="EMBL/GenBank/DDBJ databases">
        <title>Draft genome of the antarctic isolate Shewanella frigidimarina Ag06-30.</title>
        <authorList>
            <person name="Parmeciano Di Noto G."/>
            <person name="Vazquez S."/>
            <person name="Mac Cormack W."/>
            <person name="Iriarte A."/>
            <person name="Quiroga C."/>
        </authorList>
    </citation>
    <scope>NUCLEOTIDE SEQUENCE [LARGE SCALE GENOMIC DNA]</scope>
    <source>
        <strain evidence="1 2">Ag06-30</strain>
    </source>
</reference>
<sequence>MSQPISEIECPSDYSLFSPIETNAFKIVRRSVQIDTIFHYLEDTSVVYVSGPKNIGKTTILTQIFNDVKADSISLFISEDKSETITDSDIYKDLYVQVKTMINGVESVDLDKEITKEELKKIFISLSYFVKKKKRKIYFVLDGVFSLECISKDFLADLFFMLPVTDEFKYIISSGEDKPRNIMPVKSVKNFSISVMDFDEVKELLPTVLDEDIILIKSGFGFIPERISTIARLVSSGVSIAAILQNPSNEFDALYETEWNHVINDDLSLDIVGYLSFCIGGLSVESLSMCTNKSTSEISLAINRVSFLFIGEQSVEFSSSGYKSFCKAKLNSKRNYYIDGIIAAINENESEGKLGRLPIYYNEKGDNVAVLKHIDDKYICEVFESSYSLNEVHRNVNIGLEASINEGYGIKSAKFFHIKCGLSSINTSEALVSQLKCYLTENDIKSAIELIDSSKSNEEKLQLYCLYCIHMKDIGVDILDEIVNKVDFLFDKIDAKNLGVEKVTDIAADLLPVFPEKALKIINELDELDATGQNKSDYAFMKLSLVTLQRHGDSFTNDLNDTSSFGDSKVSMFEAVNVFKPNSPVTKIVEYIEQFKEPGDKIFILREWLKRNSHNPNAILILEKTLIIIAETIDFSIDATLYSDISGCLMVCEPNEKNVSFKKILAQIDRLRDKGPTVDYCKVCLIIVFFELKCELKNGMLRLEALISYLLELNDNSVVLASFSIIDGFIVKNIEDCPLDIKLKVKLEKDRIVQQLIDSDAYHIDVFKDAIWYEAQHSIDNAILWGGKLNNKLRRSKAISIALESYFKNLKNSDKKEKSVNDLISLLRRVGEESDRESLYLLFVSKYEILNPSKSNFKKIIRVVNKIEHSAIKVRCLVKLISVCIELNIDFGGIELFKSYINTAIDNVDANHNKIELCFFIHEKLFKSQFELANYFKSRAIEITTESGYSNEGYSDYILNAIDLSTRALFILIQNGVDDADDLNNMLESLEPVSSFIDRTRQLARLASAYQKGNQNSGAERIVEQKILPILDSYNQKKSKEFSFCAYFSLPIIFIYNPTLFHKYFNYIGEHHCDLKDKIVKRTIDYIYDNCLIGDPYEPIKNHKVLINYSSLLNIQTLINYLIDDGNIIYEIRRFFNAVNSLKKQKDISKTQISDIVEKLKDDFYGSFPREGFITHNGYEILLFAQVKNFDEKMETLTWQQLIEMARLIPNVSDRAFTISEIGSLLPDRQRDQKVDLYKEAEALIDELSSSLERVNRYRTLCDNSRVIDNSLAKSQLTKAFKLCGKNDIDENSRVRLQAIDMAHKFGQAFASSLVGMFDDDPARQKLIKQQMDSKRKDEDYKKRFEKNENLDSSISDSKVADLAWDQLGTINANSGHCSKGFDVGSYLSHLKSNDIVLYYKIISYYIHALYKLHPGKKNAVDLFRPIFNDFISNSRTVTSIYASKSSRIAQTDPVENKKYIVINDGEKEKAVEFMKKWFVENHGSNLTLIDPYFSLSDLEVVADVINKDPDVSLNIVTSLESYQSMVRGFDDGLEPLITNYWNDSISKSSLPQINFLFISYGKDNKFPLHDRWWLANESTITVGTSISGLGMRTSQISVLDLDNRIAVDDMVSPFLEKKQRFYQDEKLKYKAETF</sequence>
<protein>
    <submittedName>
        <fullName evidence="1">Uncharacterized protein</fullName>
    </submittedName>
</protein>
<dbReference type="InterPro" id="IPR027417">
    <property type="entry name" value="P-loop_NTPase"/>
</dbReference>
<evidence type="ECO:0000313" key="2">
    <source>
        <dbReference type="Proteomes" id="UP000055702"/>
    </source>
</evidence>
<dbReference type="Gene3D" id="3.40.50.300">
    <property type="entry name" value="P-loop containing nucleotide triphosphate hydrolases"/>
    <property type="match status" value="1"/>
</dbReference>
<dbReference type="EMBL" id="LRDC01000090">
    <property type="protein sequence ID" value="KVW99877.1"/>
    <property type="molecule type" value="Genomic_DNA"/>
</dbReference>
<comment type="caution">
    <text evidence="1">The sequence shown here is derived from an EMBL/GenBank/DDBJ whole genome shotgun (WGS) entry which is preliminary data.</text>
</comment>